<evidence type="ECO:0000313" key="3">
    <source>
        <dbReference type="Proteomes" id="UP000886883"/>
    </source>
</evidence>
<name>A0A9D2MQ39_9FIRM</name>
<keyword evidence="1" id="KW-1133">Transmembrane helix</keyword>
<sequence>MARRGYIFTDKKESKRGILSSVLGALSLISLIAAVYLTFQNQGAAPVKYGVVCLLCLIFSGAGLALGILARMEEDRFYLFAWVGIVLNLLTLAGISFILYAGAYGL</sequence>
<evidence type="ECO:0000256" key="1">
    <source>
        <dbReference type="SAM" id="Phobius"/>
    </source>
</evidence>
<protein>
    <submittedName>
        <fullName evidence="2">Uncharacterized protein</fullName>
    </submittedName>
</protein>
<feature type="transmembrane region" description="Helical" evidence="1">
    <location>
        <begin position="49"/>
        <end position="70"/>
    </location>
</feature>
<comment type="caution">
    <text evidence="2">The sequence shown here is derived from an EMBL/GenBank/DDBJ whole genome shotgun (WGS) entry which is preliminary data.</text>
</comment>
<feature type="transmembrane region" description="Helical" evidence="1">
    <location>
        <begin position="18"/>
        <end position="37"/>
    </location>
</feature>
<dbReference type="Pfam" id="PF19639">
    <property type="entry name" value="DUF6142"/>
    <property type="match status" value="1"/>
</dbReference>
<gene>
    <name evidence="2" type="ORF">H9763_02535</name>
</gene>
<accession>A0A9D2MQ39</accession>
<dbReference type="Proteomes" id="UP000886883">
    <property type="component" value="Unassembled WGS sequence"/>
</dbReference>
<keyword evidence="1" id="KW-0812">Transmembrane</keyword>
<dbReference type="EMBL" id="DWXE01000008">
    <property type="protein sequence ID" value="HJB90326.1"/>
    <property type="molecule type" value="Genomic_DNA"/>
</dbReference>
<reference evidence="2" key="2">
    <citation type="submission" date="2021-04" db="EMBL/GenBank/DDBJ databases">
        <authorList>
            <person name="Gilroy R."/>
        </authorList>
    </citation>
    <scope>NUCLEOTIDE SEQUENCE</scope>
    <source>
        <strain evidence="2">USAMLcec3-2134</strain>
    </source>
</reference>
<dbReference type="AlphaFoldDB" id="A0A9D2MQ39"/>
<organism evidence="2 3">
    <name type="scientific">Candidatus Eisenbergiella merdigallinarum</name>
    <dbReference type="NCBI Taxonomy" id="2838552"/>
    <lineage>
        <taxon>Bacteria</taxon>
        <taxon>Bacillati</taxon>
        <taxon>Bacillota</taxon>
        <taxon>Clostridia</taxon>
        <taxon>Lachnospirales</taxon>
        <taxon>Lachnospiraceae</taxon>
        <taxon>Eisenbergiella</taxon>
    </lineage>
</organism>
<evidence type="ECO:0000313" key="2">
    <source>
        <dbReference type="EMBL" id="HJB90326.1"/>
    </source>
</evidence>
<proteinExistence type="predicted"/>
<dbReference type="InterPro" id="IPR046140">
    <property type="entry name" value="DUF6142"/>
</dbReference>
<keyword evidence="1" id="KW-0472">Membrane</keyword>
<feature type="transmembrane region" description="Helical" evidence="1">
    <location>
        <begin position="77"/>
        <end position="103"/>
    </location>
</feature>
<reference evidence="2" key="1">
    <citation type="journal article" date="2021" name="PeerJ">
        <title>Extensive microbial diversity within the chicken gut microbiome revealed by metagenomics and culture.</title>
        <authorList>
            <person name="Gilroy R."/>
            <person name="Ravi A."/>
            <person name="Getino M."/>
            <person name="Pursley I."/>
            <person name="Horton D.L."/>
            <person name="Alikhan N.F."/>
            <person name="Baker D."/>
            <person name="Gharbi K."/>
            <person name="Hall N."/>
            <person name="Watson M."/>
            <person name="Adriaenssens E.M."/>
            <person name="Foster-Nyarko E."/>
            <person name="Jarju S."/>
            <person name="Secka A."/>
            <person name="Antonio M."/>
            <person name="Oren A."/>
            <person name="Chaudhuri R.R."/>
            <person name="La Ragione R."/>
            <person name="Hildebrand F."/>
            <person name="Pallen M.J."/>
        </authorList>
    </citation>
    <scope>NUCLEOTIDE SEQUENCE</scope>
    <source>
        <strain evidence="2">USAMLcec3-2134</strain>
    </source>
</reference>